<organism evidence="7 8">
    <name type="scientific">Centaurea solstitialis</name>
    <name type="common">yellow star-thistle</name>
    <dbReference type="NCBI Taxonomy" id="347529"/>
    <lineage>
        <taxon>Eukaryota</taxon>
        <taxon>Viridiplantae</taxon>
        <taxon>Streptophyta</taxon>
        <taxon>Embryophyta</taxon>
        <taxon>Tracheophyta</taxon>
        <taxon>Spermatophyta</taxon>
        <taxon>Magnoliopsida</taxon>
        <taxon>eudicotyledons</taxon>
        <taxon>Gunneridae</taxon>
        <taxon>Pentapetalae</taxon>
        <taxon>asterids</taxon>
        <taxon>campanulids</taxon>
        <taxon>Asterales</taxon>
        <taxon>Asteraceae</taxon>
        <taxon>Carduoideae</taxon>
        <taxon>Cardueae</taxon>
        <taxon>Centaureinae</taxon>
        <taxon>Centaurea</taxon>
    </lineage>
</organism>
<sequence>MEQESSSRRKWFIPGAMFPPFSFINILSGKQHLLLDDDDGMQNLVEVAVTLSILQLLYKECGLSKHKLSIAVLSPYPAQIQSIQQKLEKQYQNNKFFKVKVGSTHDNYEGGGGDQVDILIISTVGVGVGVSDECIHPNTSTTSQNSTNVYFKWARYLWILGDEKVHLNGSGSIWESLIVDAKAHKCFFHADQHKDLAKVIVEVNKDLHHLDELLSGDTILFTIVERRKIVHKQTEAWPLDYILLCLYSYLIMDSTFIHQVLFSSSFRNSFSKIESWETKKLVLLMLLKLSSGWRPKGSPSTTTSVAKSPYSELMREFKVRGLHIICTIDIGKETNHYTQVLKVWDILPFHKISELVERLEGIIGMYTQEYIDCCKARCHAQRGWEYPMKWPGMSTISQYRSQENRCDEMLIKDDGTKGNANCVENANVRESLMLMKFYSLSCGAVNIMMFGCDGEAIGLPFELTEQEKDVVSFDKSSFILGRSGTGKTTVLTMKLFQNEQLHHLAREGFHEAIDHRNEEVKQNVLHQLFVTFSPKLCYAVRQQVDQWKRILVNLCISDYDFIKMSRLTCGGSLSAQGSSMPIDDIDKVMLSDNIPDHFIDVPRDRYPLIITFHKFLLMLDGTVGTSYFERFPFGKKHSTSRLDFLEQNMRSMDVTYEKFCSRYWRHFTEKLTKNLDPSMVYTEIMSVIKASDQTPNGILSRDDYIALCDGRTSVLDAQKREIIYAVFLQYEKKKTEKGDFDLADLVNDLHQRLEVEGYNGDRVDYVYIDEVQDLSMRQIALFKYVCRNVKEGFAFCGDTAQTIAKGVGFRFEDIRMFLLGPEKGQISKILQLSENFRTHAGVLNLAQSVIDLLCHYFPLFVDNLSPETSRIGGELPILLETDMNKDAVKTIFGRNGDGCQQFVGFGAEQAVLVRDEWLKEKVVDIVGKKSLVLTIMESKGLEFQDVLLYDFFSTSSFSNEWRIIYEYMEEKGQPNLPSLSFNMEKHNVLCSELKQLYVAITRTRQRLWICETAGFSQPIFDYWKKLSLVEVKRLNDSFADEMQIPSSKDEWKLRGEKLFYEKNFSMAQMCFSKAADKNSSRLAEAYHLRALADGPRASQIERKKLFKDAAMLFREIGKNELAVQCLYEIEDYKTAGDIYQSEYMLEKAGKCFHLAKCYELAAEAYEKAGAFAKCLSACADGMLFEMGFRFIDRWGGCGGTELEFYHKGALYYFGIKDLKNMMKFVRCFRSNGEMRSFLTRKRCFDELISLEIEWGNFEEAAMVASLKPDPVLQADLLRMGGCYRESSLIILWHVFSNSPIFRSTEEPFEHKDELLTTAVSIAKSDSNVFYQFVCKGAEILAKGRTQEDLLKNGLEFIYWYKNNTFSVSLERVKKAHEIERIKKEVLDLLRSLFKSGNRLDELLLLEEVCGEFVEAAKIGIEDDHSLVAAPRSLWYVFFGSLWSQGKRAWPLKDFKQKNKLLDDAKSYLEDHPDSKESALVRTEISVLSSLDIINLSQMWRYFRETPREKSLRMHFMISRSILDVHLYSCSKDYASIQICSNNHGIVNHLLSEDVISVEGLIYIWSYWKGLLLELINWSCMRNEVGEYGKFFEDFIFNYFGVRRYAKDPNGFYVVLNAEAQWVNQMNPVMIKNGYLFITPARKFPSVVSRYWCSELVFVAEKVLNKLNALHTYSTVKNFSMHQQMKILASLFEIAKSFQKCKLPYDRDRAGRIVHLSLQTCVDKLLSNVFDLDWKNAQSKEMISMRGNETFLNMLEEAVTIKSESWKDLTRGKMGVIAIIFLGSRIRFNDDIKGKIRACSSTNWRDLFDKLDRDGSNNGDLAISLHNVLKESFCGAWRLDGFMSPACFLYVMERLLILSFRFNGYVFTTRSSCVEWLANANANADEEWSMGSNGALDTMKNIHHSLGLMASEMLNSEDDLMEWLTSSKDSSSSSSSYAILVLRLTVLLDLICANSRQHYDHLVDLLQRCHFVPSAFREALITGLKEDRLVDAVGVACKEIGNPLVVMSFTKDLSESLCRNAIFLEMTKLDLSWEMVIKVLYP</sequence>
<evidence type="ECO:0000313" key="7">
    <source>
        <dbReference type="EMBL" id="KAJ9568165.1"/>
    </source>
</evidence>
<dbReference type="Gene3D" id="3.40.50.300">
    <property type="entry name" value="P-loop containing nucleotide triphosphate hydrolases"/>
    <property type="match status" value="3"/>
</dbReference>
<feature type="domain" description="UvrD-like helicase ATP-binding" evidence="6">
    <location>
        <begin position="460"/>
        <end position="839"/>
    </location>
</feature>
<dbReference type="Proteomes" id="UP001172457">
    <property type="component" value="Chromosome 1"/>
</dbReference>
<evidence type="ECO:0000313" key="8">
    <source>
        <dbReference type="Proteomes" id="UP001172457"/>
    </source>
</evidence>
<keyword evidence="8" id="KW-1185">Reference proteome</keyword>
<dbReference type="InterPro" id="IPR014016">
    <property type="entry name" value="UvrD-like_ATP-bd"/>
</dbReference>
<keyword evidence="3 5" id="KW-0347">Helicase</keyword>
<dbReference type="SUPFAM" id="SSF52540">
    <property type="entry name" value="P-loop containing nucleoside triphosphate hydrolases"/>
    <property type="match status" value="1"/>
</dbReference>
<evidence type="ECO:0000256" key="1">
    <source>
        <dbReference type="ARBA" id="ARBA00022741"/>
    </source>
</evidence>
<evidence type="ECO:0000259" key="6">
    <source>
        <dbReference type="PROSITE" id="PS51198"/>
    </source>
</evidence>
<dbReference type="InterPro" id="IPR039904">
    <property type="entry name" value="TRANK1"/>
</dbReference>
<dbReference type="InterPro" id="IPR041679">
    <property type="entry name" value="DNA2/NAM7-like_C"/>
</dbReference>
<evidence type="ECO:0000256" key="2">
    <source>
        <dbReference type="ARBA" id="ARBA00022801"/>
    </source>
</evidence>
<reference evidence="7" key="1">
    <citation type="submission" date="2023-03" db="EMBL/GenBank/DDBJ databases">
        <title>Chromosome-scale reference genome and RAD-based genetic map of yellow starthistle (Centaurea solstitialis) reveal putative structural variation and QTLs associated with invader traits.</title>
        <authorList>
            <person name="Reatini B."/>
            <person name="Cang F.A."/>
            <person name="Jiang Q."/>
            <person name="Mckibben M.T.W."/>
            <person name="Barker M.S."/>
            <person name="Rieseberg L.H."/>
            <person name="Dlugosch K.M."/>
        </authorList>
    </citation>
    <scope>NUCLEOTIDE SEQUENCE</scope>
    <source>
        <strain evidence="7">CAN-66</strain>
        <tissue evidence="7">Leaf</tissue>
    </source>
</reference>
<dbReference type="GO" id="GO:0016787">
    <property type="term" value="F:hydrolase activity"/>
    <property type="evidence" value="ECO:0007669"/>
    <property type="project" value="UniProtKB-UniRule"/>
</dbReference>
<keyword evidence="4 5" id="KW-0067">ATP-binding</keyword>
<dbReference type="GO" id="GO:0005524">
    <property type="term" value="F:ATP binding"/>
    <property type="evidence" value="ECO:0007669"/>
    <property type="project" value="UniProtKB-UniRule"/>
</dbReference>
<accession>A0AA38U7X3</accession>
<comment type="caution">
    <text evidence="7">The sequence shown here is derived from an EMBL/GenBank/DDBJ whole genome shotgun (WGS) entry which is preliminary data.</text>
</comment>
<dbReference type="EMBL" id="JARYMX010000001">
    <property type="protein sequence ID" value="KAJ9568165.1"/>
    <property type="molecule type" value="Genomic_DNA"/>
</dbReference>
<dbReference type="GO" id="GO:0004386">
    <property type="term" value="F:helicase activity"/>
    <property type="evidence" value="ECO:0007669"/>
    <property type="project" value="UniProtKB-UniRule"/>
</dbReference>
<dbReference type="Pfam" id="PF00580">
    <property type="entry name" value="UvrD-helicase"/>
    <property type="match status" value="1"/>
</dbReference>
<dbReference type="PANTHER" id="PTHR21529:SF4">
    <property type="entry name" value="TPR AND ANKYRIN REPEAT-CONTAINING PROTEIN 1"/>
    <property type="match status" value="1"/>
</dbReference>
<evidence type="ECO:0000256" key="3">
    <source>
        <dbReference type="ARBA" id="ARBA00022806"/>
    </source>
</evidence>
<evidence type="ECO:0000256" key="5">
    <source>
        <dbReference type="PROSITE-ProRule" id="PRU00560"/>
    </source>
</evidence>
<evidence type="ECO:0000256" key="4">
    <source>
        <dbReference type="ARBA" id="ARBA00022840"/>
    </source>
</evidence>
<dbReference type="PROSITE" id="PS51198">
    <property type="entry name" value="UVRD_HELICASE_ATP_BIND"/>
    <property type="match status" value="1"/>
</dbReference>
<dbReference type="InterPro" id="IPR027417">
    <property type="entry name" value="P-loop_NTPase"/>
</dbReference>
<gene>
    <name evidence="7" type="ORF">OSB04_004131</name>
</gene>
<feature type="binding site" evidence="5">
    <location>
        <begin position="481"/>
        <end position="488"/>
    </location>
    <ligand>
        <name>ATP</name>
        <dbReference type="ChEBI" id="CHEBI:30616"/>
    </ligand>
</feature>
<keyword evidence="1 5" id="KW-0547">Nucleotide-binding</keyword>
<dbReference type="PANTHER" id="PTHR21529">
    <property type="entry name" value="MAMMARY TURMOR VIRUS RECEPTOR HOMOLOG 1, 2 MTVR1, 2"/>
    <property type="match status" value="1"/>
</dbReference>
<proteinExistence type="predicted"/>
<name>A0AA38U7X3_9ASTR</name>
<dbReference type="Pfam" id="PF13087">
    <property type="entry name" value="AAA_12"/>
    <property type="match status" value="1"/>
</dbReference>
<protein>
    <recommendedName>
        <fullName evidence="6">UvrD-like helicase ATP-binding domain-containing protein</fullName>
    </recommendedName>
</protein>
<keyword evidence="2 5" id="KW-0378">Hydrolase</keyword>